<evidence type="ECO:0000259" key="3">
    <source>
        <dbReference type="Pfam" id="PF20732"/>
    </source>
</evidence>
<proteinExistence type="predicted"/>
<accession>A0A6L5XC01</accession>
<protein>
    <submittedName>
        <fullName evidence="4">DUF1343 domain-containing protein</fullName>
    </submittedName>
</protein>
<dbReference type="PIRSF" id="PIRSF016719">
    <property type="entry name" value="UCP016719"/>
    <property type="match status" value="1"/>
</dbReference>
<dbReference type="PANTHER" id="PTHR42915">
    <property type="entry name" value="HYPOTHETICAL 460 KDA PROTEIN IN FEUA-SIGW INTERGENIC REGION [PRECURSOR]"/>
    <property type="match status" value="1"/>
</dbReference>
<feature type="domain" description="Peptidoglycan beta-N-acetylmuramidase NamZ N-terminal" evidence="2">
    <location>
        <begin position="43"/>
        <end position="246"/>
    </location>
</feature>
<organism evidence="4 5">
    <name type="scientific">Sodaliphilus pleomorphus</name>
    <dbReference type="NCBI Taxonomy" id="2606626"/>
    <lineage>
        <taxon>Bacteria</taxon>
        <taxon>Pseudomonadati</taxon>
        <taxon>Bacteroidota</taxon>
        <taxon>Bacteroidia</taxon>
        <taxon>Bacteroidales</taxon>
        <taxon>Muribaculaceae</taxon>
        <taxon>Sodaliphilus</taxon>
    </lineage>
</organism>
<dbReference type="InterPro" id="IPR048503">
    <property type="entry name" value="NamZ_C"/>
</dbReference>
<feature type="domain" description="Peptidoglycan beta-N-acetylmuramidase NamZ C-terminal" evidence="3">
    <location>
        <begin position="252"/>
        <end position="413"/>
    </location>
</feature>
<dbReference type="RefSeq" id="WP_154328485.1">
    <property type="nucleotide sequence ID" value="NZ_CP045696.1"/>
</dbReference>
<dbReference type="Gene3D" id="3.90.1150.140">
    <property type="match status" value="1"/>
</dbReference>
<dbReference type="Gene3D" id="3.40.50.12170">
    <property type="entry name" value="Uncharacterised protein PF07075, DUF1343"/>
    <property type="match status" value="1"/>
</dbReference>
<keyword evidence="5" id="KW-1185">Reference proteome</keyword>
<dbReference type="AlphaFoldDB" id="A0A6L5XC01"/>
<evidence type="ECO:0000313" key="4">
    <source>
        <dbReference type="EMBL" id="MSS17979.1"/>
    </source>
</evidence>
<feature type="chain" id="PRO_5026915465" evidence="1">
    <location>
        <begin position="22"/>
        <end position="414"/>
    </location>
</feature>
<dbReference type="Pfam" id="PF20732">
    <property type="entry name" value="NamZ_C"/>
    <property type="match status" value="1"/>
</dbReference>
<feature type="signal peptide" evidence="1">
    <location>
        <begin position="1"/>
        <end position="21"/>
    </location>
</feature>
<dbReference type="InterPro" id="IPR048502">
    <property type="entry name" value="NamZ_N"/>
</dbReference>
<keyword evidence="1" id="KW-0732">Signal</keyword>
<evidence type="ECO:0000256" key="1">
    <source>
        <dbReference type="SAM" id="SignalP"/>
    </source>
</evidence>
<sequence length="414" mass="46077">MKKHIILFLAITLAATVSLSAQVMTGIEVLRDHHFSELQGKRVGLVTNPSGVDHNLTSTVDILYNAPGVKLVALYGPEHGVRGNAHAGDAVSDAVDAKTGVKMYSLYGKTHKPTPEMLKDIDVLVYDIQDIGCRSYTFYATMGMCMEACAENGKEFMVLDRPNPLGGNKVEGNVVEDGYFSMVSKYAIPYLYGLTPGELATYLNEEHVTAKKAKLTVIPMQGWKRNMKFADTGLPWVAPSPQIPTPEHAAFYAVSGVVGELYAFNTGIGYTLPFQCFAAPYIDADKLCDAMNALDLPGFRFRPINYKPFFKVGPETDEAMKEMHGVQTYITDLDKANLTLCQFYFMQVLHELYPAAKIFDANAKRGYGMFDKVMGTDQIRLRFSKNYKVADIVDYFNKDADAFKAKSSKYYLYK</sequence>
<evidence type="ECO:0000313" key="5">
    <source>
        <dbReference type="Proteomes" id="UP000483362"/>
    </source>
</evidence>
<dbReference type="GO" id="GO:0033922">
    <property type="term" value="F:peptidoglycan beta-N-acetylmuramidase activity"/>
    <property type="evidence" value="ECO:0007669"/>
    <property type="project" value="InterPro"/>
</dbReference>
<dbReference type="Pfam" id="PF07075">
    <property type="entry name" value="NamZ_N"/>
    <property type="match status" value="1"/>
</dbReference>
<reference evidence="4 5" key="1">
    <citation type="submission" date="2019-08" db="EMBL/GenBank/DDBJ databases">
        <title>In-depth cultivation of the pig gut microbiome towards novel bacterial diversity and tailored functional studies.</title>
        <authorList>
            <person name="Wylensek D."/>
            <person name="Hitch T.C.A."/>
            <person name="Clavel T."/>
        </authorList>
    </citation>
    <scope>NUCLEOTIDE SEQUENCE [LARGE SCALE GENOMIC DNA]</scope>
    <source>
        <strain evidence="4 5">Oil-RF-744-WCA-WT-10</strain>
    </source>
</reference>
<name>A0A6L5XC01_9BACT</name>
<dbReference type="PANTHER" id="PTHR42915:SF1">
    <property type="entry name" value="PEPTIDOGLYCAN BETA-N-ACETYLMURAMIDASE NAMZ"/>
    <property type="match status" value="1"/>
</dbReference>
<evidence type="ECO:0000259" key="2">
    <source>
        <dbReference type="Pfam" id="PF07075"/>
    </source>
</evidence>
<comment type="caution">
    <text evidence="4">The sequence shown here is derived from an EMBL/GenBank/DDBJ whole genome shotgun (WGS) entry which is preliminary data.</text>
</comment>
<dbReference type="EMBL" id="VULT01000014">
    <property type="protein sequence ID" value="MSS17979.1"/>
    <property type="molecule type" value="Genomic_DNA"/>
</dbReference>
<gene>
    <name evidence="4" type="ORF">FYJ29_09455</name>
</gene>
<dbReference type="Proteomes" id="UP000483362">
    <property type="component" value="Unassembled WGS sequence"/>
</dbReference>
<dbReference type="InterPro" id="IPR008302">
    <property type="entry name" value="NamZ"/>
</dbReference>